<feature type="region of interest" description="Disordered" evidence="1">
    <location>
        <begin position="50"/>
        <end position="156"/>
    </location>
</feature>
<feature type="region of interest" description="Disordered" evidence="1">
    <location>
        <begin position="201"/>
        <end position="236"/>
    </location>
</feature>
<evidence type="ECO:0000313" key="3">
    <source>
        <dbReference type="Proteomes" id="UP000002630"/>
    </source>
</evidence>
<dbReference type="EMBL" id="FN649727">
    <property type="protein sequence ID" value="CBJ25989.1"/>
    <property type="molecule type" value="Genomic_DNA"/>
</dbReference>
<evidence type="ECO:0000256" key="1">
    <source>
        <dbReference type="SAM" id="MobiDB-lite"/>
    </source>
</evidence>
<feature type="compositionally biased region" description="Basic and acidic residues" evidence="1">
    <location>
        <begin position="1020"/>
        <end position="1034"/>
    </location>
</feature>
<feature type="region of interest" description="Disordered" evidence="1">
    <location>
        <begin position="1123"/>
        <end position="1181"/>
    </location>
</feature>
<dbReference type="AlphaFoldDB" id="D7FNH8"/>
<feature type="region of interest" description="Disordered" evidence="1">
    <location>
        <begin position="429"/>
        <end position="450"/>
    </location>
</feature>
<organism evidence="2 3">
    <name type="scientific">Ectocarpus siliculosus</name>
    <name type="common">Brown alga</name>
    <name type="synonym">Conferva siliculosa</name>
    <dbReference type="NCBI Taxonomy" id="2880"/>
    <lineage>
        <taxon>Eukaryota</taxon>
        <taxon>Sar</taxon>
        <taxon>Stramenopiles</taxon>
        <taxon>Ochrophyta</taxon>
        <taxon>PX clade</taxon>
        <taxon>Phaeophyceae</taxon>
        <taxon>Ectocarpales</taxon>
        <taxon>Ectocarpaceae</taxon>
        <taxon>Ectocarpus</taxon>
    </lineage>
</organism>
<dbReference type="Proteomes" id="UP000002630">
    <property type="component" value="Linkage Group LG02"/>
</dbReference>
<feature type="compositionally biased region" description="Basic and acidic residues" evidence="1">
    <location>
        <begin position="643"/>
        <end position="654"/>
    </location>
</feature>
<feature type="compositionally biased region" description="Basic and acidic residues" evidence="1">
    <location>
        <begin position="575"/>
        <end position="584"/>
    </location>
</feature>
<feature type="compositionally biased region" description="Gly residues" evidence="1">
    <location>
        <begin position="431"/>
        <end position="443"/>
    </location>
</feature>
<feature type="compositionally biased region" description="Pro residues" evidence="1">
    <location>
        <begin position="516"/>
        <end position="528"/>
    </location>
</feature>
<dbReference type="OrthoDB" id="10426107at2759"/>
<sequence>MDVLLKICRDQGRANSLNPADFDSSISAIANLPVKQFMTAAKDGWGPYFRNLHSNMRKETTARSTTTAKRMNRPPPERRRRSSQQQHPPLPLPRRASSGATKDEKKNNRRYSKVANDLHHMVRSADVASSDSNNRRRRRQSEDDNSDGLAASRARAAKRQAEEMVIRRMGVRLQALWQELKIPDPDRAYVTAAYLDAGGGGGGFSGQRARGGGGIEEPPVGSGGGGGGNSGPTSENVNRELTRQIRLLLEHRAATVKVLRCVNARESRLCEVEQALQAFQWHRGLDTDALGVVVSLAGLRDASLDVVRAVEEWRTNLWQPRAFCWRGVNYLEKMWQDTIFLRSPVGQSLLASVGLEAKDMTFVLYPSGNGGGAPSAIPGDSSTCGSELSDGERDTKGDVLRPPPAIVRLTPKAELVSAYRARYFEQSPVVGAGGRPGGESGDVGGERGRLKSTAAAATAAMEAVVVQEAALQRRVEAERVRLATKGCFVPLLRWLPGDSRNPAPKGKRRWSSSSPPSVPPAARNPPPGAESETHAAKDVVDSFAHNDGRSGVPAVRDVSVSAAIPPDPLTGGAEEESRSETDIARRSACTVGAEARAGENGCLKVVATSECGVGSAGIPVGGVSSGDDGDGDTDKPSIVPGELRQEGIVDEERSVAPSVCYDDDFEEDAEGYSLSDSETSGEGGSADFGECLNGSISSDDAKDARRDQGVAHTTEEEGAAISCGEGRQNPVVGGNNVLTEHQRQQQLVEERETVAATAALRIQRREISENVDLRQQQEAEPDPELAGVGVCRGTARQGEEEILAVSSEFDSAEAATRSDRSARTIQKAVRRRLSSGNTTSKADGLPAMEIKGQPKTLEEEAQGQPDAGKRGDGPGAVLVNRCGSGDGSFIPSQQAPVVAAESSSPVVRAGDELDSPSSPAAVDGTPSSTPASGADGLDARLSDADGKNNRPDVAESAFVEAGLPSTSLPSEDSAESETADDAAGGDLSQTLQHPREGSNFQPEGASSWSPLPSPTTPRPEAAERGQQENDHQPRQVEGGGEAAVSLPPSSATACPPTLGPTVDVFVGLLPVDTDTSADAMMTTVGGTHAGGGAESLGFSAVGLSPVPERQALVAVAASASEYGSEDPDFDALSSSPGGSSRGGVSRGEEENAGVAARVATRSSVVTTGEKVEEPTESRGVERVAAPVAAAVAGAATEKNLAGDIEPVSLAAAEVATTKEVERGGTQCTEDGSDNSSIVSLSVSSGS</sequence>
<feature type="region of interest" description="Disordered" evidence="1">
    <location>
        <begin position="493"/>
        <end position="584"/>
    </location>
</feature>
<feature type="compositionally biased region" description="Acidic residues" evidence="1">
    <location>
        <begin position="661"/>
        <end position="670"/>
    </location>
</feature>
<feature type="compositionally biased region" description="Basic and acidic residues" evidence="1">
    <location>
        <begin position="1169"/>
        <end position="1181"/>
    </location>
</feature>
<feature type="region of interest" description="Disordered" evidence="1">
    <location>
        <begin position="808"/>
        <end position="1061"/>
    </location>
</feature>
<dbReference type="InParanoid" id="D7FNH8"/>
<reference evidence="2 3" key="1">
    <citation type="journal article" date="2010" name="Nature">
        <title>The Ectocarpus genome and the independent evolution of multicellularity in brown algae.</title>
        <authorList>
            <person name="Cock J.M."/>
            <person name="Sterck L."/>
            <person name="Rouze P."/>
            <person name="Scornet D."/>
            <person name="Allen A.E."/>
            <person name="Amoutzias G."/>
            <person name="Anthouard V."/>
            <person name="Artiguenave F."/>
            <person name="Aury J.M."/>
            <person name="Badger J.H."/>
            <person name="Beszteri B."/>
            <person name="Billiau K."/>
            <person name="Bonnet E."/>
            <person name="Bothwell J.H."/>
            <person name="Bowler C."/>
            <person name="Boyen C."/>
            <person name="Brownlee C."/>
            <person name="Carrano C.J."/>
            <person name="Charrier B."/>
            <person name="Cho G.Y."/>
            <person name="Coelho S.M."/>
            <person name="Collen J."/>
            <person name="Corre E."/>
            <person name="Da Silva C."/>
            <person name="Delage L."/>
            <person name="Delaroque N."/>
            <person name="Dittami S.M."/>
            <person name="Doulbeau S."/>
            <person name="Elias M."/>
            <person name="Farnham G."/>
            <person name="Gachon C.M."/>
            <person name="Gschloessl B."/>
            <person name="Heesch S."/>
            <person name="Jabbari K."/>
            <person name="Jubin C."/>
            <person name="Kawai H."/>
            <person name="Kimura K."/>
            <person name="Kloareg B."/>
            <person name="Kupper F.C."/>
            <person name="Lang D."/>
            <person name="Le Bail A."/>
            <person name="Leblanc C."/>
            <person name="Lerouge P."/>
            <person name="Lohr M."/>
            <person name="Lopez P.J."/>
            <person name="Martens C."/>
            <person name="Maumus F."/>
            <person name="Michel G."/>
            <person name="Miranda-Saavedra D."/>
            <person name="Morales J."/>
            <person name="Moreau H."/>
            <person name="Motomura T."/>
            <person name="Nagasato C."/>
            <person name="Napoli C.A."/>
            <person name="Nelson D.R."/>
            <person name="Nyvall-Collen P."/>
            <person name="Peters A.F."/>
            <person name="Pommier C."/>
            <person name="Potin P."/>
            <person name="Poulain J."/>
            <person name="Quesneville H."/>
            <person name="Read B."/>
            <person name="Rensing S.A."/>
            <person name="Ritter A."/>
            <person name="Rousvoal S."/>
            <person name="Samanta M."/>
            <person name="Samson G."/>
            <person name="Schroeder D.C."/>
            <person name="Segurens B."/>
            <person name="Strittmatter M."/>
            <person name="Tonon T."/>
            <person name="Tregear J.W."/>
            <person name="Valentin K."/>
            <person name="von Dassow P."/>
            <person name="Yamagishi T."/>
            <person name="Van de Peer Y."/>
            <person name="Wincker P."/>
        </authorList>
    </citation>
    <scope>NUCLEOTIDE SEQUENCE [LARGE SCALE GENOMIC DNA]</scope>
    <source>
        <strain evidence="3">Ec32 / CCAP1310/4</strain>
    </source>
</reference>
<feature type="region of interest" description="Disordered" evidence="1">
    <location>
        <begin position="373"/>
        <end position="403"/>
    </location>
</feature>
<feature type="compositionally biased region" description="Basic and acidic residues" evidence="1">
    <location>
        <begin position="531"/>
        <end position="548"/>
    </location>
</feature>
<feature type="compositionally biased region" description="Gly residues" evidence="1">
    <location>
        <begin position="201"/>
        <end position="230"/>
    </location>
</feature>
<dbReference type="EMBL" id="FN648291">
    <property type="protein sequence ID" value="CBJ25989.1"/>
    <property type="molecule type" value="Genomic_DNA"/>
</dbReference>
<proteinExistence type="predicted"/>
<feature type="compositionally biased region" description="Low complexity" evidence="1">
    <location>
        <begin position="1233"/>
        <end position="1246"/>
    </location>
</feature>
<feature type="compositionally biased region" description="Low complexity" evidence="1">
    <location>
        <begin position="892"/>
        <end position="908"/>
    </location>
</feature>
<feature type="region of interest" description="Disordered" evidence="1">
    <location>
        <begin position="1216"/>
        <end position="1246"/>
    </location>
</feature>
<name>D7FNH8_ECTSI</name>
<evidence type="ECO:0000313" key="2">
    <source>
        <dbReference type="EMBL" id="CBJ25989.1"/>
    </source>
</evidence>
<feature type="compositionally biased region" description="Basic and acidic residues" evidence="1">
    <location>
        <begin position="937"/>
        <end position="953"/>
    </location>
</feature>
<keyword evidence="3" id="KW-1185">Reference proteome</keyword>
<protein>
    <submittedName>
        <fullName evidence="2">Uncharacterized protein</fullName>
    </submittedName>
</protein>
<feature type="compositionally biased region" description="Basic and acidic residues" evidence="1">
    <location>
        <begin position="699"/>
        <end position="715"/>
    </location>
</feature>
<gene>
    <name evidence="2" type="ORF">Esi_0018_0054</name>
</gene>
<feature type="region of interest" description="Disordered" evidence="1">
    <location>
        <begin position="622"/>
        <end position="734"/>
    </location>
</feature>
<feature type="compositionally biased region" description="Basic and acidic residues" evidence="1">
    <location>
        <begin position="390"/>
        <end position="399"/>
    </location>
</feature>
<feature type="compositionally biased region" description="Low complexity" evidence="1">
    <location>
        <begin position="1152"/>
        <end position="1168"/>
    </location>
</feature>
<accession>D7FNH8</accession>